<keyword evidence="2 5" id="KW-0436">Ligase</keyword>
<dbReference type="PANTHER" id="PTHR11117:SF2">
    <property type="entry name" value="SUCCINATE--COA LIGASE [ADP_GDP-FORMING] SUBUNIT ALPHA, MITOCHONDRIAL"/>
    <property type="match status" value="1"/>
</dbReference>
<dbReference type="SUPFAM" id="SSF52210">
    <property type="entry name" value="Succinyl-CoA synthetase domains"/>
    <property type="match status" value="1"/>
</dbReference>
<dbReference type="InterPro" id="IPR005810">
    <property type="entry name" value="CoA_lig_alpha"/>
</dbReference>
<dbReference type="AlphaFoldDB" id="A0AB39UQB7"/>
<gene>
    <name evidence="10" type="primary">sucD</name>
    <name evidence="10" type="ORF">QN062_02555</name>
    <name evidence="9" type="ORF">QN216_06560</name>
    <name evidence="8" type="ORF">QN217_03890</name>
</gene>
<evidence type="ECO:0000259" key="7">
    <source>
        <dbReference type="SMART" id="SM00881"/>
    </source>
</evidence>
<dbReference type="PROSITE" id="PS00399">
    <property type="entry name" value="SUCCINYL_COA_LIG_2"/>
    <property type="match status" value="1"/>
</dbReference>
<dbReference type="Gene3D" id="3.40.50.261">
    <property type="entry name" value="Succinyl-CoA synthetase domains"/>
    <property type="match status" value="1"/>
</dbReference>
<dbReference type="Pfam" id="PF00549">
    <property type="entry name" value="Ligase_CoA"/>
    <property type="match status" value="1"/>
</dbReference>
<evidence type="ECO:0000256" key="4">
    <source>
        <dbReference type="PIRSR" id="PIRSR001553-1"/>
    </source>
</evidence>
<dbReference type="InterPro" id="IPR033847">
    <property type="entry name" value="Citrt_syn/SCS-alpha_CS"/>
</dbReference>
<evidence type="ECO:0000256" key="5">
    <source>
        <dbReference type="RuleBase" id="RU000677"/>
    </source>
</evidence>
<feature type="domain" description="CoA-binding" evidence="7">
    <location>
        <begin position="4"/>
        <end position="109"/>
    </location>
</feature>
<comment type="function">
    <text evidence="6">Succinyl-CoA synthetase functions in the citric acid cycle (TCA), coupling the hydrolysis of succinyl-CoA to the synthesis of either ATP or GTP and thus represents the only step of substrate-level phosphorylation in the TCA. The alpha subunit of the enzyme binds the substrates coenzyme A and phosphate, while succinate binding and nucleotide specificity is provided by the beta subunit.</text>
</comment>
<evidence type="ECO:0000313" key="9">
    <source>
        <dbReference type="EMBL" id="XDS48008.1"/>
    </source>
</evidence>
<dbReference type="GO" id="GO:0009361">
    <property type="term" value="C:succinate-CoA ligase complex (ADP-forming)"/>
    <property type="evidence" value="ECO:0007669"/>
    <property type="project" value="TreeGrafter"/>
</dbReference>
<dbReference type="EMBL" id="CP129682">
    <property type="protein sequence ID" value="XDS48008.1"/>
    <property type="molecule type" value="Genomic_DNA"/>
</dbReference>
<evidence type="ECO:0000256" key="1">
    <source>
        <dbReference type="ARBA" id="ARBA00022532"/>
    </source>
</evidence>
<keyword evidence="3 6" id="KW-0547">Nucleotide-binding</keyword>
<dbReference type="GO" id="GO:0005829">
    <property type="term" value="C:cytosol"/>
    <property type="evidence" value="ECO:0007669"/>
    <property type="project" value="TreeGrafter"/>
</dbReference>
<dbReference type="EMBL" id="CP129675">
    <property type="protein sequence ID" value="XDS47283.1"/>
    <property type="molecule type" value="Genomic_DNA"/>
</dbReference>
<protein>
    <recommendedName>
        <fullName evidence="6">Succinate--CoA ligase [ADP-forming] subunit alpha</fullName>
        <ecNumber evidence="6">6.2.1.5</ecNumber>
    </recommendedName>
</protein>
<evidence type="ECO:0000256" key="6">
    <source>
        <dbReference type="RuleBase" id="RU000699"/>
    </source>
</evidence>
<dbReference type="Gene3D" id="3.40.50.720">
    <property type="entry name" value="NAD(P)-binding Rossmann-like Domain"/>
    <property type="match status" value="1"/>
</dbReference>
<comment type="similarity">
    <text evidence="5">Belongs to the succinate/malate CoA ligase alpha subunit family.</text>
</comment>
<dbReference type="NCBIfam" id="NF004230">
    <property type="entry name" value="PRK05678.1"/>
    <property type="match status" value="1"/>
</dbReference>
<dbReference type="SMART" id="SM00881">
    <property type="entry name" value="CoA_binding"/>
    <property type="match status" value="1"/>
</dbReference>
<organism evidence="10">
    <name type="scientific">Bifidobacterium fermentum</name>
    <dbReference type="NCBI Taxonomy" id="3059035"/>
    <lineage>
        <taxon>Bacteria</taxon>
        <taxon>Bacillati</taxon>
        <taxon>Actinomycetota</taxon>
        <taxon>Actinomycetes</taxon>
        <taxon>Bifidobacteriales</taxon>
        <taxon>Bifidobacteriaceae</taxon>
        <taxon>Bifidobacterium</taxon>
    </lineage>
</organism>
<evidence type="ECO:0000313" key="10">
    <source>
        <dbReference type="EMBL" id="XDS51086.1"/>
    </source>
</evidence>
<dbReference type="FunFam" id="3.40.50.261:FF:000006">
    <property type="entry name" value="Succinate--CoA ligase [ADP-forming] subunit alpha"/>
    <property type="match status" value="1"/>
</dbReference>
<dbReference type="PIRSF" id="PIRSF001553">
    <property type="entry name" value="SucCS_alpha"/>
    <property type="match status" value="1"/>
</dbReference>
<name>A0AB39UQB7_9BIFI</name>
<dbReference type="EC" id="6.2.1.5" evidence="6"/>
<dbReference type="SUPFAM" id="SSF51735">
    <property type="entry name" value="NAD(P)-binding Rossmann-fold domains"/>
    <property type="match status" value="1"/>
</dbReference>
<dbReference type="GO" id="GO:0004776">
    <property type="term" value="F:succinate-CoA ligase (GDP-forming) activity"/>
    <property type="evidence" value="ECO:0007669"/>
    <property type="project" value="TreeGrafter"/>
</dbReference>
<dbReference type="PROSITE" id="PS01216">
    <property type="entry name" value="SUCCINYL_COA_LIG_1"/>
    <property type="match status" value="1"/>
</dbReference>
<reference evidence="10" key="1">
    <citation type="submission" date="2023-07" db="EMBL/GenBank/DDBJ databases">
        <title>Bifidobacterium aquikefiriaerophilum sp. nov. and Bifidobacterium eccum sp. nov., isolated from water kefir.</title>
        <authorList>
            <person name="Breselge S."/>
            <person name="Bellassi P."/>
            <person name="Barcenilla C."/>
            <person name="Alvarez-Ordonez A."/>
            <person name="Morelli L."/>
            <person name="Cotter P.D."/>
        </authorList>
    </citation>
    <scope>NUCLEOTIDE SEQUENCE</scope>
    <source>
        <strain evidence="10">WK012_4_13</strain>
        <strain evidence="9">WK013_4_14</strain>
        <strain evidence="8">WK048_4_13</strain>
    </source>
</reference>
<comment type="catalytic activity">
    <reaction evidence="6">
        <text>succinate + ATP + CoA = succinyl-CoA + ADP + phosphate</text>
        <dbReference type="Rhea" id="RHEA:17661"/>
        <dbReference type="ChEBI" id="CHEBI:30031"/>
        <dbReference type="ChEBI" id="CHEBI:30616"/>
        <dbReference type="ChEBI" id="CHEBI:43474"/>
        <dbReference type="ChEBI" id="CHEBI:57287"/>
        <dbReference type="ChEBI" id="CHEBI:57292"/>
        <dbReference type="ChEBI" id="CHEBI:456216"/>
        <dbReference type="EC" id="6.2.1.5"/>
    </reaction>
</comment>
<dbReference type="InterPro" id="IPR017440">
    <property type="entry name" value="Cit_synth/succinyl-CoA_lig_AS"/>
</dbReference>
<dbReference type="InterPro" id="IPR005811">
    <property type="entry name" value="SUCC_ACL_C"/>
</dbReference>
<dbReference type="NCBIfam" id="TIGR01019">
    <property type="entry name" value="sucCoAalpha"/>
    <property type="match status" value="1"/>
</dbReference>
<evidence type="ECO:0000256" key="2">
    <source>
        <dbReference type="ARBA" id="ARBA00022598"/>
    </source>
</evidence>
<dbReference type="KEGG" id="bfk:QN062_02555"/>
<dbReference type="InterPro" id="IPR003781">
    <property type="entry name" value="CoA-bd"/>
</dbReference>
<dbReference type="Pfam" id="PF02629">
    <property type="entry name" value="CoA_binding"/>
    <property type="match status" value="1"/>
</dbReference>
<comment type="pathway">
    <text evidence="6">Carbohydrate metabolism; tricarboxylic acid cycle; succinate from succinyl-CoA (ligase route): step 1/1.</text>
</comment>
<evidence type="ECO:0000313" key="8">
    <source>
        <dbReference type="EMBL" id="XDS47283.1"/>
    </source>
</evidence>
<comment type="subunit">
    <text evidence="6">Heterotetramer of two alpha and two beta subunits.</text>
</comment>
<dbReference type="InterPro" id="IPR016102">
    <property type="entry name" value="Succinyl-CoA_synth-like"/>
</dbReference>
<evidence type="ECO:0000256" key="3">
    <source>
        <dbReference type="ARBA" id="ARBA00022741"/>
    </source>
</evidence>
<dbReference type="GO" id="GO:0000166">
    <property type="term" value="F:nucleotide binding"/>
    <property type="evidence" value="ECO:0007669"/>
    <property type="project" value="UniProtKB-KW"/>
</dbReference>
<feature type="active site" description="Tele-phosphohistidine intermediate" evidence="4">
    <location>
        <position position="262"/>
    </location>
</feature>
<dbReference type="RefSeq" id="WP_369342050.1">
    <property type="nucleotide sequence ID" value="NZ_CP129675.1"/>
</dbReference>
<dbReference type="PRINTS" id="PR01798">
    <property type="entry name" value="SCOASYNTHASE"/>
</dbReference>
<accession>A0AB39UQB7</accession>
<keyword evidence="1 6" id="KW-0816">Tricarboxylic acid cycle</keyword>
<dbReference type="GO" id="GO:0006099">
    <property type="term" value="P:tricarboxylic acid cycle"/>
    <property type="evidence" value="ECO:0007669"/>
    <property type="project" value="UniProtKB-KW"/>
</dbReference>
<dbReference type="GO" id="GO:0004775">
    <property type="term" value="F:succinate-CoA ligase (ADP-forming) activity"/>
    <property type="evidence" value="ECO:0007669"/>
    <property type="project" value="UniProtKB-EC"/>
</dbReference>
<proteinExistence type="inferred from homology"/>
<dbReference type="PANTHER" id="PTHR11117">
    <property type="entry name" value="SUCCINYL-COA LIGASE SUBUNIT ALPHA"/>
    <property type="match status" value="1"/>
</dbReference>
<sequence>MSLFVENGASVMVQGMTGHQGMTHTERMLRAGTRIVAGVNPRKAGSSVSFDDGNGSATDIPVFADCAAARAATGASVSVIFVPPRFAKNAMLEAIDAGIELIVVITEGIPVFDTAYCVAKAAERGARIIGPNCPGLMTLPDPDDSDAKGTNLGIIPDGIVGSGPLGLISKSGTLTYQLMGELSDIGFTACIGIGGDPIVGTTLLEALQAFNDDSRTKACVLIGEIGGDAEQQAALWAHEHMSKPIVAYVAGFTAPEGRQMGHAGAIVSGHKGTAQAKKETLEGVGIQVGRTPGETANIMRGVLKTQKLI</sequence>
<dbReference type="EMBL" id="CP129683">
    <property type="protein sequence ID" value="XDS51086.1"/>
    <property type="molecule type" value="Genomic_DNA"/>
</dbReference>
<dbReference type="InterPro" id="IPR036291">
    <property type="entry name" value="NAD(P)-bd_dom_sf"/>
</dbReference>